<dbReference type="SMART" id="SM00487">
    <property type="entry name" value="DEXDc"/>
    <property type="match status" value="1"/>
</dbReference>
<dbReference type="PANTHER" id="PTHR13710:SF154">
    <property type="entry name" value="RECQ HELICASE, PUTATIVE (AFU_ORTHOLOGUE AFUA_6G14720)-RELATED"/>
    <property type="match status" value="1"/>
</dbReference>
<organism>
    <name type="scientific">Serpula lacrymans var. lacrymans (strain S7.9)</name>
    <name type="common">Dry rot fungus</name>
    <dbReference type="NCBI Taxonomy" id="578457"/>
    <lineage>
        <taxon>Eukaryota</taxon>
        <taxon>Fungi</taxon>
        <taxon>Dikarya</taxon>
        <taxon>Basidiomycota</taxon>
        <taxon>Agaricomycotina</taxon>
        <taxon>Agaricomycetes</taxon>
        <taxon>Agaricomycetidae</taxon>
        <taxon>Boletales</taxon>
        <taxon>Coniophorineae</taxon>
        <taxon>Serpulaceae</taxon>
        <taxon>Serpula</taxon>
    </lineage>
</organism>
<feature type="compositionally biased region" description="Polar residues" evidence="2">
    <location>
        <begin position="1877"/>
        <end position="1886"/>
    </location>
</feature>
<dbReference type="InterPro" id="IPR011545">
    <property type="entry name" value="DEAD/DEAH_box_helicase_dom"/>
</dbReference>
<dbReference type="InterPro" id="IPR027417">
    <property type="entry name" value="P-loop_NTPase"/>
</dbReference>
<dbReference type="InterPro" id="IPR014001">
    <property type="entry name" value="Helicase_ATP-bd"/>
</dbReference>
<dbReference type="GO" id="GO:0043138">
    <property type="term" value="F:3'-5' DNA helicase activity"/>
    <property type="evidence" value="ECO:0007669"/>
    <property type="project" value="TreeGrafter"/>
</dbReference>
<dbReference type="GO" id="GO:0000724">
    <property type="term" value="P:double-strand break repair via homologous recombination"/>
    <property type="evidence" value="ECO:0007669"/>
    <property type="project" value="TreeGrafter"/>
</dbReference>
<evidence type="ECO:0000259" key="3">
    <source>
        <dbReference type="PROSITE" id="PS51192"/>
    </source>
</evidence>
<dbReference type="Gene3D" id="3.40.50.300">
    <property type="entry name" value="P-loop containing nucleotide triphosphate hydrolases"/>
    <property type="match status" value="2"/>
</dbReference>
<gene>
    <name evidence="4" type="ORF">SERLADRAFT_443855</name>
</gene>
<accession>F8PDS1</accession>
<comment type="similarity">
    <text evidence="1">Belongs to the helicase family. RecQ subfamily.</text>
</comment>
<dbReference type="HOGENOM" id="CLU_001320_0_0_1"/>
<dbReference type="Pfam" id="PF00270">
    <property type="entry name" value="DEAD"/>
    <property type="match status" value="1"/>
</dbReference>
<dbReference type="GO" id="GO:0003676">
    <property type="term" value="F:nucleic acid binding"/>
    <property type="evidence" value="ECO:0007669"/>
    <property type="project" value="InterPro"/>
</dbReference>
<feature type="compositionally biased region" description="Low complexity" evidence="2">
    <location>
        <begin position="1713"/>
        <end position="1730"/>
    </location>
</feature>
<reference evidence="4" key="1">
    <citation type="submission" date="2011-04" db="EMBL/GenBank/DDBJ databases">
        <title>Evolution of plant cell wall degrading machinery underlies the functional diversity of forest fungi.</title>
        <authorList>
            <consortium name="US DOE Joint Genome Institute (JGI-PGF)"/>
            <person name="Eastwood D.C."/>
            <person name="Floudas D."/>
            <person name="Binder M."/>
            <person name="Majcherczyk A."/>
            <person name="Schneider P."/>
            <person name="Aerts A."/>
            <person name="Asiegbu F.O."/>
            <person name="Baker S.E."/>
            <person name="Barry K."/>
            <person name="Bendiksby M."/>
            <person name="Blumentritt M."/>
            <person name="Coutinho P.M."/>
            <person name="Cullen D."/>
            <person name="Cullen D."/>
            <person name="Gathman A."/>
            <person name="Goodell B."/>
            <person name="Henrissat B."/>
            <person name="Ihrmark K."/>
            <person name="Kauserud H."/>
            <person name="Kohler A."/>
            <person name="LaButti K."/>
            <person name="Lapidus A."/>
            <person name="Lavin J.L."/>
            <person name="Lee Y.-H."/>
            <person name="Lindquist E."/>
            <person name="Lilly W."/>
            <person name="Lucas S."/>
            <person name="Morin E."/>
            <person name="Murat C."/>
            <person name="Oguiza J.A."/>
            <person name="Park J."/>
            <person name="Pisabarro A.G."/>
            <person name="Riley R."/>
            <person name="Rosling A."/>
            <person name="Salamov A."/>
            <person name="Schmidt O."/>
            <person name="Schmutz J."/>
            <person name="Skrede I."/>
            <person name="Stenlid J."/>
            <person name="Wiebenga A."/>
            <person name="Xie X."/>
            <person name="Kues U."/>
            <person name="Hibbett D.S."/>
            <person name="Hoffmeister D."/>
            <person name="Hogberg N."/>
            <person name="Martin F."/>
            <person name="Grigoriev I.V."/>
            <person name="Watkinson S.C."/>
        </authorList>
    </citation>
    <scope>NUCLEOTIDE SEQUENCE</scope>
    <source>
        <strain evidence="4">S7.9</strain>
    </source>
</reference>
<evidence type="ECO:0000313" key="4">
    <source>
        <dbReference type="EMBL" id="EGO18891.1"/>
    </source>
</evidence>
<feature type="compositionally biased region" description="Low complexity" evidence="2">
    <location>
        <begin position="1740"/>
        <end position="1751"/>
    </location>
</feature>
<feature type="region of interest" description="Disordered" evidence="2">
    <location>
        <begin position="1261"/>
        <end position="1284"/>
    </location>
</feature>
<sequence>MPLTPDVSICPKCEGKNSRDHQWDRHSKTALIECSFGIFKIERTFDTLMCPIRGCNEERERIRTMRKHLSVAHGALTDNSDHSPAALRADDTRTSVVGTVLRQGKVVKKGLAVGQSVADESEDVAAEEQNLELVNSDDEKSILGDPEYHSSANFFEDTIKKLEHRKRAKVAQGPQNASEELDDEVSQLLTEAQAIPDPDTNGVYLYHRFIFLETSLEISECFLFIEQGHLIFVPGLSYLVSNNLLRSCGLRYHFGVLAKDAHSHLSYSHHLEVDKDNILEALRPLQPIDDAHDMPFIAPNGPPLEIIPVVDGYQCTLQCTFCSFKKGTCERHVYHHPREQRNSGIDNLRNARVQTVFQGRNRKYFAINEALASPLSEELPLEEILRNYESIFNMVGPSSPNTLREVPPLLQITQWHVLLREYVEDEEKRKQLMTIMGLEEPECQFAYTHMRKASIKYLNEAANRVRQGGLGIRCLIKHGPNVSSTNTDHFHTLLTDSSVDTYTEVLASYITFLFRTYTGFGDQAIALPTNPQQEDMISEFIHSLKNQAEEVPFPHDILFSMMGPNDSAEEGDTFQCPLLRYIALGSLKADGTFIEAEWLTGKLAKWKYIIKCCVVMQSDLHKEESTFRREILANYDTHLSIGSGCPFNFISELQSAASSIAKLTVHIPQVFWDEQFTKLSISGEVLYMSKLRSGLQEMMQTASYIMKELTEGVKYLTRLPEDVKDNFANKDYGFLWLSGGPFTDRPQPLVTDVLQSTKWNLCRKDNAGRICWNIPTACSILSKCAMLNEVLSVLNHIVPSQPCRGTEWVDMKIRNSMRTQNHYNLMSSMYWIVRYTKITSILGHNNYIPLLCPSTLRDLNMEYFVVVRPLEVFLTSLVYGESAVRLFQEYAWVQMGKRVSSEQFSVYLSTHIRVFCDASLLVNNWRNCAVSIMRQFIEPHYYMGGDRIGDLASGHGTYMSRNRYGLEPNGIPQLTTDAMHEFAKLDRQWHDILGFGVNPPPIAIVFLPRNGGNSQNTKDDLLGKDWCQKFAQALTQRVVEDLRATRQKDITKGAALALGQAICSKFDVSSFSSDCSIEDVLNAIYERGHKERLKDMKQAVELALSKRKRGVEEDEDEEANGPKKKSRSEDSNSNDSEVVVVDAVVEDALPPSSILPPSSLPPPRSLAPVLERSQSAMEPSFAPRRAELVSGKKKSIVQDVPSDVNRLFDSDVEVVEGLPSTPSVDRTPGRSRQVYIIILKVPDVASECDIIHSDDDLSGDSLFGGLDSEEEDNSHLTSSPSSSTDFATKQVLQVLRLLHGPDARPRSNGQAELIHHALANQRDLFVRLKCGAGKASTWLACGKVELDKVTAVVIPYRSLLGQHMEEANRMRVKSARWTQSEWEKRPEQYQDDDIHLLFLPMEALKTSHFHIFRRESKVGRRVRRLILDEYHEYFVNEELRQPDPVFLQVQQFEFQKIAMTATAPPRLETRWKRVLGWGQHIYTISEETDRLDIRHSIVQFPGGNTLGKWRMRAVGRLIKHLEGTLAPGEAILVYTMSCDEADKLGEQFQMARHHNKLPASSPNSKSEFLCMWMEGHYKTMVATCGLTAGMNHMRVRYIFFVEQCYSFVYYGQGSGRGYRSGGIADFVVIALNTRVMKKTPKIDHGCLGQWKRYRVNKMTCHCSILRECMDNDSATCLDIPGAVKCNICEGSNPLQELAVRAWNDDLPVPVPVPVSTESSSEEVIQPNPINDDPPSPAPFPSSSSSKQSNRNSSDKLDKWTRKQLEGMDWDQAEAELVAIEKSAQKTTTTSFVLPPVPRFHADQVSSPPSSSPLRHVLKSKHSNKPLISSPLAKVSVEQSARQAARECRFEDVGKSSPLLSLCFKGTPKAQSRPDANPSGSVSSRQIPVSFDVPKQAAMSEKAKGKQKAMNVVPVISSPTIALLAPTRPTNVHVAPPQIHPSVFDTPRPMSVPTTPKAARLQGFQSARSLLSDAPEPSNARPRQGTNPMSPGLPIKANTAQRDAATLRQHNTIRDLHTIMEITEGSCAVCWTLTGALIRGHNPPFKWCQNALPEDCNYRFGWLNVKKSHKLPRGRYCFFCGVPTSWGGTEEPICHKNWRMENSMSPPKSSQNSGSPPANLCICPWSDFLWISIWIIYKDPTFRTALDHFGISDFSEEQFSAWVFEEDLSAGEYYKGLELFVWFYKIFRIPDTITFQ</sequence>
<proteinExistence type="inferred from homology"/>
<dbReference type="GO" id="GO:0009378">
    <property type="term" value="F:four-way junction helicase activity"/>
    <property type="evidence" value="ECO:0007669"/>
    <property type="project" value="TreeGrafter"/>
</dbReference>
<feature type="region of interest" description="Disordered" evidence="2">
    <location>
        <begin position="1107"/>
        <end position="1136"/>
    </location>
</feature>
<dbReference type="RefSeq" id="XP_007324544.1">
    <property type="nucleotide sequence ID" value="XM_007324482.1"/>
</dbReference>
<feature type="domain" description="Helicase ATP-binding" evidence="3">
    <location>
        <begin position="1315"/>
        <end position="1481"/>
    </location>
</feature>
<dbReference type="KEGG" id="sla:SERLADRAFT_443855"/>
<dbReference type="GO" id="GO:0005737">
    <property type="term" value="C:cytoplasm"/>
    <property type="evidence" value="ECO:0007669"/>
    <property type="project" value="TreeGrafter"/>
</dbReference>
<dbReference type="GO" id="GO:0005524">
    <property type="term" value="F:ATP binding"/>
    <property type="evidence" value="ECO:0007669"/>
    <property type="project" value="InterPro"/>
</dbReference>
<dbReference type="SUPFAM" id="SSF52540">
    <property type="entry name" value="P-loop containing nucleoside triphosphate hydrolases"/>
    <property type="match status" value="1"/>
</dbReference>
<feature type="region of interest" description="Disordered" evidence="2">
    <location>
        <begin position="1864"/>
        <end position="1887"/>
    </location>
</feature>
<dbReference type="EMBL" id="GL945446">
    <property type="protein sequence ID" value="EGO18891.1"/>
    <property type="molecule type" value="Genomic_DNA"/>
</dbReference>
<feature type="region of interest" description="Disordered" evidence="2">
    <location>
        <begin position="1969"/>
        <end position="1993"/>
    </location>
</feature>
<protein>
    <recommendedName>
        <fullName evidence="3">Helicase ATP-binding domain-containing protein</fullName>
    </recommendedName>
</protein>
<evidence type="ECO:0000256" key="2">
    <source>
        <dbReference type="SAM" id="MobiDB-lite"/>
    </source>
</evidence>
<dbReference type="GeneID" id="18816006"/>
<dbReference type="PANTHER" id="PTHR13710">
    <property type="entry name" value="DNA HELICASE RECQ FAMILY MEMBER"/>
    <property type="match status" value="1"/>
</dbReference>
<feature type="region of interest" description="Disordered" evidence="2">
    <location>
        <begin position="1710"/>
        <end position="1756"/>
    </location>
</feature>
<dbReference type="GO" id="GO:0005694">
    <property type="term" value="C:chromosome"/>
    <property type="evidence" value="ECO:0007669"/>
    <property type="project" value="TreeGrafter"/>
</dbReference>
<feature type="region of interest" description="Disordered" evidence="2">
    <location>
        <begin position="1799"/>
        <end position="1830"/>
    </location>
</feature>
<dbReference type="PROSITE" id="PS51192">
    <property type="entry name" value="HELICASE_ATP_BIND_1"/>
    <property type="match status" value="1"/>
</dbReference>
<dbReference type="Proteomes" id="UP000008064">
    <property type="component" value="Unassembled WGS sequence"/>
</dbReference>
<feature type="compositionally biased region" description="Polar residues" evidence="2">
    <location>
        <begin position="1803"/>
        <end position="1812"/>
    </location>
</feature>
<name>F8PDS1_SERL9</name>
<dbReference type="OrthoDB" id="2672454at2759"/>
<evidence type="ECO:0000256" key="1">
    <source>
        <dbReference type="ARBA" id="ARBA00005446"/>
    </source>
</evidence>